<evidence type="ECO:0000313" key="2">
    <source>
        <dbReference type="Proteomes" id="UP001206206"/>
    </source>
</evidence>
<name>A0ABT1PAS0_9ACTN</name>
<gene>
    <name evidence="1" type="ORF">NON19_05715</name>
</gene>
<protein>
    <submittedName>
        <fullName evidence="1">Uncharacterized protein</fullName>
    </submittedName>
</protein>
<accession>A0ABT1PAS0</accession>
<dbReference type="EMBL" id="JANFNH010000003">
    <property type="protein sequence ID" value="MCQ4041538.1"/>
    <property type="molecule type" value="Genomic_DNA"/>
</dbReference>
<comment type="caution">
    <text evidence="1">The sequence shown here is derived from an EMBL/GenBank/DDBJ whole genome shotgun (WGS) entry which is preliminary data.</text>
</comment>
<organism evidence="1 2">
    <name type="scientific">Streptantibioticus rubrisoli</name>
    <dbReference type="NCBI Taxonomy" id="1387313"/>
    <lineage>
        <taxon>Bacteria</taxon>
        <taxon>Bacillati</taxon>
        <taxon>Actinomycetota</taxon>
        <taxon>Actinomycetes</taxon>
        <taxon>Kitasatosporales</taxon>
        <taxon>Streptomycetaceae</taxon>
        <taxon>Streptantibioticus</taxon>
    </lineage>
</organism>
<reference evidence="1 2" key="1">
    <citation type="submission" date="2022-06" db="EMBL/GenBank/DDBJ databases">
        <title>Draft genome sequence of type strain Streptomyces rubrisoli DSM 42083.</title>
        <authorList>
            <person name="Duangmal K."/>
            <person name="Klaysubun C."/>
        </authorList>
    </citation>
    <scope>NUCLEOTIDE SEQUENCE [LARGE SCALE GENOMIC DNA]</scope>
    <source>
        <strain evidence="1 2">DSM 42083</strain>
    </source>
</reference>
<keyword evidence="2" id="KW-1185">Reference proteome</keyword>
<dbReference type="Proteomes" id="UP001206206">
    <property type="component" value="Unassembled WGS sequence"/>
</dbReference>
<evidence type="ECO:0000313" key="1">
    <source>
        <dbReference type="EMBL" id="MCQ4041538.1"/>
    </source>
</evidence>
<proteinExistence type="predicted"/>
<sequence>MLPGDAAARLRGSGRITWYAASGQRGRVVGGSVLVPDARGGQGYTPVDSLLTGSVTSGRLAGRRSTGTAVPTSDVLGCASRGVRSVAGRGLLSFS</sequence>
<dbReference type="RefSeq" id="WP_255925523.1">
    <property type="nucleotide sequence ID" value="NZ_JANFNH010000003.1"/>
</dbReference>